<feature type="domain" description="Reverse transcriptase" evidence="1">
    <location>
        <begin position="1"/>
        <end position="245"/>
    </location>
</feature>
<dbReference type="SUPFAM" id="SSF56672">
    <property type="entry name" value="DNA/RNA polymerases"/>
    <property type="match status" value="1"/>
</dbReference>
<organism evidence="2 3">
    <name type="scientific">Periplaneta americana</name>
    <name type="common">American cockroach</name>
    <name type="synonym">Blatta americana</name>
    <dbReference type="NCBI Taxonomy" id="6978"/>
    <lineage>
        <taxon>Eukaryota</taxon>
        <taxon>Metazoa</taxon>
        <taxon>Ecdysozoa</taxon>
        <taxon>Arthropoda</taxon>
        <taxon>Hexapoda</taxon>
        <taxon>Insecta</taxon>
        <taxon>Pterygota</taxon>
        <taxon>Neoptera</taxon>
        <taxon>Polyneoptera</taxon>
        <taxon>Dictyoptera</taxon>
        <taxon>Blattodea</taxon>
        <taxon>Blattoidea</taxon>
        <taxon>Blattidae</taxon>
        <taxon>Blattinae</taxon>
        <taxon>Periplaneta</taxon>
    </lineage>
</organism>
<keyword evidence="3" id="KW-1185">Reference proteome</keyword>
<protein>
    <recommendedName>
        <fullName evidence="1">Reverse transcriptase domain-containing protein</fullName>
    </recommendedName>
</protein>
<proteinExistence type="predicted"/>
<dbReference type="EMBL" id="JAJSOF020000031">
    <property type="protein sequence ID" value="KAJ4431073.1"/>
    <property type="molecule type" value="Genomic_DNA"/>
</dbReference>
<reference evidence="2 3" key="1">
    <citation type="journal article" date="2022" name="Allergy">
        <title>Genome assembly and annotation of Periplaneta americana reveal a comprehensive cockroach allergen profile.</title>
        <authorList>
            <person name="Wang L."/>
            <person name="Xiong Q."/>
            <person name="Saelim N."/>
            <person name="Wang L."/>
            <person name="Nong W."/>
            <person name="Wan A.T."/>
            <person name="Shi M."/>
            <person name="Liu X."/>
            <person name="Cao Q."/>
            <person name="Hui J.H.L."/>
            <person name="Sookrung N."/>
            <person name="Leung T.F."/>
            <person name="Tungtrongchitr A."/>
            <person name="Tsui S.K.W."/>
        </authorList>
    </citation>
    <scope>NUCLEOTIDE SEQUENCE [LARGE SCALE GENOMIC DNA]</scope>
    <source>
        <strain evidence="2">PWHHKU_190912</strain>
    </source>
</reference>
<comment type="caution">
    <text evidence="2">The sequence shown here is derived from an EMBL/GenBank/DDBJ whole genome shotgun (WGS) entry which is preliminary data.</text>
</comment>
<evidence type="ECO:0000313" key="2">
    <source>
        <dbReference type="EMBL" id="KAJ4431073.1"/>
    </source>
</evidence>
<sequence>MNYLTEHALLDEYQSEFRNGHSMTTALLKVNEDIREAKDERKLTLLTLLDFSKAFDTVDTDLLLCKLRLLNLPESSVTWFESYLHERQQCVIACDYSSKWCIVKSEIQQGSVLGPLLFMIYINDVTNMIKHCRYHMYADDLQIYLHFHPDETNDSVNKINEDLNSISLWAHKFVLRLNPEKSQAIVMGHNHLRSTLDNSLHPTDHAACVANSGTSALAVSRELSTPWSTVRKVLRYIFHWYPYKIQAVQQLKPHDPQQCLDFALLFLERMERRNFKIVNVIESEVETTMNQFVAYSLALDESTDRNTEAHLAIFIRGVNEHFTVSECLLDVITKHNCRRSFPGTERHHRTEEVEFTMVVSIATDGAPASYMSK</sequence>
<name>A0ABQ8SAQ8_PERAM</name>
<dbReference type="PANTHER" id="PTHR33332">
    <property type="entry name" value="REVERSE TRANSCRIPTASE DOMAIN-CONTAINING PROTEIN"/>
    <property type="match status" value="1"/>
</dbReference>
<dbReference type="Proteomes" id="UP001148838">
    <property type="component" value="Unassembled WGS sequence"/>
</dbReference>
<dbReference type="PROSITE" id="PS50878">
    <property type="entry name" value="RT_POL"/>
    <property type="match status" value="1"/>
</dbReference>
<accession>A0ABQ8SAQ8</accession>
<gene>
    <name evidence="2" type="ORF">ANN_19666</name>
</gene>
<evidence type="ECO:0000259" key="1">
    <source>
        <dbReference type="PROSITE" id="PS50878"/>
    </source>
</evidence>
<dbReference type="Pfam" id="PF00078">
    <property type="entry name" value="RVT_1"/>
    <property type="match status" value="1"/>
</dbReference>
<evidence type="ECO:0000313" key="3">
    <source>
        <dbReference type="Proteomes" id="UP001148838"/>
    </source>
</evidence>
<dbReference type="InterPro" id="IPR043502">
    <property type="entry name" value="DNA/RNA_pol_sf"/>
</dbReference>
<dbReference type="InterPro" id="IPR000477">
    <property type="entry name" value="RT_dom"/>
</dbReference>